<keyword evidence="3 9" id="KW-0418">Kinase</keyword>
<feature type="compositionally biased region" description="Polar residues" evidence="6">
    <location>
        <begin position="349"/>
        <end position="362"/>
    </location>
</feature>
<name>A0A7W2D233_9ACTN</name>
<dbReference type="AlphaFoldDB" id="A0A7W2D233"/>
<evidence type="ECO:0000256" key="6">
    <source>
        <dbReference type="SAM" id="MobiDB-lite"/>
    </source>
</evidence>
<feature type="binding site" evidence="5">
    <location>
        <position position="69"/>
    </location>
    <ligand>
        <name>ATP</name>
        <dbReference type="ChEBI" id="CHEBI:30616"/>
    </ligand>
</feature>
<keyword evidence="4 5" id="KW-0067">ATP-binding</keyword>
<dbReference type="Pfam" id="PF00069">
    <property type="entry name" value="Pkinase"/>
    <property type="match status" value="1"/>
</dbReference>
<dbReference type="PANTHER" id="PTHR43289">
    <property type="entry name" value="MITOGEN-ACTIVATED PROTEIN KINASE KINASE KINASE 20-RELATED"/>
    <property type="match status" value="1"/>
</dbReference>
<evidence type="ECO:0000256" key="3">
    <source>
        <dbReference type="ARBA" id="ARBA00022777"/>
    </source>
</evidence>
<protein>
    <submittedName>
        <fullName evidence="9">Serine/threonine protein kinase</fullName>
    </submittedName>
</protein>
<feature type="domain" description="Protein kinase" evidence="8">
    <location>
        <begin position="41"/>
        <end position="319"/>
    </location>
</feature>
<dbReference type="Gene3D" id="1.10.510.10">
    <property type="entry name" value="Transferase(Phosphotransferase) domain 1"/>
    <property type="match status" value="1"/>
</dbReference>
<dbReference type="PROSITE" id="PS50011">
    <property type="entry name" value="PROTEIN_KINASE_DOM"/>
    <property type="match status" value="1"/>
</dbReference>
<keyword evidence="9" id="KW-0723">Serine/threonine-protein kinase</keyword>
<dbReference type="InterPro" id="IPR008266">
    <property type="entry name" value="Tyr_kinase_AS"/>
</dbReference>
<dbReference type="Proteomes" id="UP000586976">
    <property type="component" value="Unassembled WGS sequence"/>
</dbReference>
<feature type="transmembrane region" description="Helical" evidence="7">
    <location>
        <begin position="373"/>
        <end position="392"/>
    </location>
</feature>
<dbReference type="EMBL" id="JACEQY010000019">
    <property type="protein sequence ID" value="MBA4863359.1"/>
    <property type="molecule type" value="Genomic_DNA"/>
</dbReference>
<dbReference type="PROSITE" id="PS00107">
    <property type="entry name" value="PROTEIN_KINASE_ATP"/>
    <property type="match status" value="1"/>
</dbReference>
<dbReference type="PANTHER" id="PTHR43289:SF34">
    <property type="entry name" value="SERINE_THREONINE-PROTEIN KINASE YBDM-RELATED"/>
    <property type="match status" value="1"/>
</dbReference>
<dbReference type="GO" id="GO:0005524">
    <property type="term" value="F:ATP binding"/>
    <property type="evidence" value="ECO:0007669"/>
    <property type="project" value="UniProtKB-UniRule"/>
</dbReference>
<keyword evidence="7" id="KW-1133">Transmembrane helix</keyword>
<keyword evidence="7" id="KW-0472">Membrane</keyword>
<dbReference type="InterPro" id="IPR011009">
    <property type="entry name" value="Kinase-like_dom_sf"/>
</dbReference>
<dbReference type="InterPro" id="IPR000719">
    <property type="entry name" value="Prot_kinase_dom"/>
</dbReference>
<evidence type="ECO:0000259" key="8">
    <source>
        <dbReference type="PROSITE" id="PS50011"/>
    </source>
</evidence>
<organism evidence="9 10">
    <name type="scientific">Streptomyces himalayensis subsp. aureolus</name>
    <dbReference type="NCBI Taxonomy" id="2758039"/>
    <lineage>
        <taxon>Bacteria</taxon>
        <taxon>Bacillati</taxon>
        <taxon>Actinomycetota</taxon>
        <taxon>Actinomycetes</taxon>
        <taxon>Kitasatosporales</taxon>
        <taxon>Streptomycetaceae</taxon>
        <taxon>Streptomyces</taxon>
        <taxon>Streptomyces himalayensis</taxon>
    </lineage>
</organism>
<evidence type="ECO:0000256" key="4">
    <source>
        <dbReference type="ARBA" id="ARBA00022840"/>
    </source>
</evidence>
<evidence type="ECO:0000313" key="9">
    <source>
        <dbReference type="EMBL" id="MBA4863359.1"/>
    </source>
</evidence>
<dbReference type="GO" id="GO:0004674">
    <property type="term" value="F:protein serine/threonine kinase activity"/>
    <property type="evidence" value="ECO:0007669"/>
    <property type="project" value="UniProtKB-KW"/>
</dbReference>
<feature type="region of interest" description="Disordered" evidence="6">
    <location>
        <begin position="396"/>
        <end position="415"/>
    </location>
</feature>
<dbReference type="InterPro" id="IPR017441">
    <property type="entry name" value="Protein_kinase_ATP_BS"/>
</dbReference>
<reference evidence="9 10" key="1">
    <citation type="submission" date="2020-07" db="EMBL/GenBank/DDBJ databases">
        <title>Streptomyces isolated from Indian soil.</title>
        <authorList>
            <person name="Mandal S."/>
            <person name="Maiti P.K."/>
        </authorList>
    </citation>
    <scope>NUCLEOTIDE SEQUENCE [LARGE SCALE GENOMIC DNA]</scope>
    <source>
        <strain evidence="9 10">PSKA54</strain>
    </source>
</reference>
<dbReference type="Gene3D" id="3.30.200.20">
    <property type="entry name" value="Phosphorylase Kinase, domain 1"/>
    <property type="match status" value="1"/>
</dbReference>
<keyword evidence="10" id="KW-1185">Reference proteome</keyword>
<dbReference type="RefSeq" id="WP_181865082.1">
    <property type="nucleotide sequence ID" value="NZ_JACEQY010000019.1"/>
</dbReference>
<evidence type="ECO:0000313" key="10">
    <source>
        <dbReference type="Proteomes" id="UP000586976"/>
    </source>
</evidence>
<feature type="region of interest" description="Disordered" evidence="6">
    <location>
        <begin position="336"/>
        <end position="367"/>
    </location>
</feature>
<dbReference type="PROSITE" id="PS00109">
    <property type="entry name" value="PROTEIN_KINASE_TYR"/>
    <property type="match status" value="1"/>
</dbReference>
<dbReference type="SUPFAM" id="SSF56112">
    <property type="entry name" value="Protein kinase-like (PK-like)"/>
    <property type="match status" value="1"/>
</dbReference>
<proteinExistence type="predicted"/>
<keyword evidence="1" id="KW-0808">Transferase</keyword>
<keyword evidence="2 5" id="KW-0547">Nucleotide-binding</keyword>
<accession>A0A7W2D233</accession>
<keyword evidence="7" id="KW-0812">Transmembrane</keyword>
<sequence length="567" mass="61593">MSSAIWTGVEWTNLSDQLCSGAKVVSVWDLAPSDPRLVGPYRTRAVLGEGGMGRVLLATDAGGELAAVKLVQGAFAAYDDSFRQRLHLEALAAQRVESPHTARVIKADANAGVPWLAYEFHHGPTLRQALNAAGPLNEDTALHLAAGLTTALRDIHAHNYIHRDLSPSNVLLTTDGPVVIDFGVVRPTHHSDDTSHHTRAITITRTGTVIGNPGFMSPEQAMGVSHLTPASDLFALGTVLVMATTGHNPFQGATSEQTRLNIMTREPDLHQVPPRLRRIIEPCFARNHTDRPNATDILQSIGALPRTHRPWPQPIHQLIEDQKTEVQRYAHIDPTAILPGPRELDPTKIFTSSREPGSTSGAGSRAKRSRQRLIAVVAATVVVVAGVLWTVVSSGRSGADDAPGAGTSQDPSPKVDHAFANTTQGDCFRNAGDMQIPDFRAADCDGDVFEAVRIFKNTTDLSVCNYVDRVEWRYSARNPDVTVCLVYQHSGGTAYNADQGDCVYGESEDTVWSLEECRSGNFTVVARFEGRSSTQDCEEVPDHQQSRYFTVSGMPELNVRLCLALQP</sequence>
<evidence type="ECO:0000256" key="2">
    <source>
        <dbReference type="ARBA" id="ARBA00022741"/>
    </source>
</evidence>
<comment type="caution">
    <text evidence="9">The sequence shown here is derived from an EMBL/GenBank/DDBJ whole genome shotgun (WGS) entry which is preliminary data.</text>
</comment>
<evidence type="ECO:0000256" key="5">
    <source>
        <dbReference type="PROSITE-ProRule" id="PRU10141"/>
    </source>
</evidence>
<dbReference type="CDD" id="cd14014">
    <property type="entry name" value="STKc_PknB_like"/>
    <property type="match status" value="1"/>
</dbReference>
<evidence type="ECO:0000256" key="1">
    <source>
        <dbReference type="ARBA" id="ARBA00022679"/>
    </source>
</evidence>
<evidence type="ECO:0000256" key="7">
    <source>
        <dbReference type="SAM" id="Phobius"/>
    </source>
</evidence>
<gene>
    <name evidence="9" type="ORF">H1V43_18605</name>
</gene>